<dbReference type="Pfam" id="PF02515">
    <property type="entry name" value="CoA_transf_3"/>
    <property type="match status" value="1"/>
</dbReference>
<dbReference type="InterPro" id="IPR044855">
    <property type="entry name" value="CoA-Trfase_III_dom3_sf"/>
</dbReference>
<evidence type="ECO:0000256" key="1">
    <source>
        <dbReference type="ARBA" id="ARBA00022679"/>
    </source>
</evidence>
<dbReference type="Gene3D" id="3.30.1540.10">
    <property type="entry name" value="formyl-coa transferase, domain 3"/>
    <property type="match status" value="1"/>
</dbReference>
<dbReference type="SUPFAM" id="SSF89796">
    <property type="entry name" value="CoA-transferase family III (CaiB/BaiF)"/>
    <property type="match status" value="1"/>
</dbReference>
<dbReference type="PANTHER" id="PTHR48207:SF4">
    <property type="entry name" value="BLL6097 PROTEIN"/>
    <property type="match status" value="1"/>
</dbReference>
<evidence type="ECO:0000313" key="3">
    <source>
        <dbReference type="Proteomes" id="UP000672934"/>
    </source>
</evidence>
<reference evidence="2" key="1">
    <citation type="submission" date="2021-03" db="EMBL/GenBank/DDBJ databases">
        <authorList>
            <person name="Peeters C."/>
        </authorList>
    </citation>
    <scope>NUCLEOTIDE SEQUENCE</scope>
    <source>
        <strain evidence="2">LMG 31506</strain>
    </source>
</reference>
<comment type="caution">
    <text evidence="2">The sequence shown here is derived from an EMBL/GenBank/DDBJ whole genome shotgun (WGS) entry which is preliminary data.</text>
</comment>
<name>A0A916J3U0_9BURK</name>
<protein>
    <submittedName>
        <fullName evidence="2">Acetyl-CoA:oxalate CoA-transferase</fullName>
        <ecNumber evidence="2">2.8.3.19</ecNumber>
    </submittedName>
</protein>
<dbReference type="EC" id="2.8.3.19" evidence="2"/>
<dbReference type="RefSeq" id="WP_211951122.1">
    <property type="nucleotide sequence ID" value="NZ_CAJPUY010000043.1"/>
</dbReference>
<dbReference type="EMBL" id="CAJPUY010000043">
    <property type="protein sequence ID" value="CAG2158240.1"/>
    <property type="molecule type" value="Genomic_DNA"/>
</dbReference>
<dbReference type="InterPro" id="IPR050483">
    <property type="entry name" value="CoA-transferase_III_domain"/>
</dbReference>
<dbReference type="PANTHER" id="PTHR48207">
    <property type="entry name" value="SUCCINATE--HYDROXYMETHYLGLUTARATE COA-TRANSFERASE"/>
    <property type="match status" value="1"/>
</dbReference>
<dbReference type="AlphaFoldDB" id="A0A916J3U0"/>
<sequence length="386" mass="40387">MNQTPAAASAPDDEPMLAGLTVLDLSQGIAGPYCGLILRQQGARVIKVEPPAGDWGRQMGRAREGMTAIAIAYNAGKESVVLDTRTEAGRTALRRLAGQADVVIQNYRPGVAERMGVGYEALAAHNPALVYVSITGYGQDGPLAALPAVDTTIQAFSGLMHVNRDPAGQPRRIGFFLVDLSTGLYAAQHASAALFRAARSGKGRHVRMSLLEASAALQSYLMLDDAMFPGAELAAANAPTGLFQAADGALYVSMLNDAMFVRLATVLGFDDWLADAGLRTSAGRLPRAAELCQRLAAALAQQPLAHWESVFTGNDVLFGRVSHPREMLASEQCAQAGVFGNVAQAGIGQLPWANLPGLAGTVRPHGPAPLLGEHTASVLAEFGIAA</sequence>
<gene>
    <name evidence="2" type="primary">uctC_17</name>
    <name evidence="2" type="ORF">LMG31506_06298</name>
</gene>
<dbReference type="Proteomes" id="UP000672934">
    <property type="component" value="Unassembled WGS sequence"/>
</dbReference>
<organism evidence="2 3">
    <name type="scientific">Cupriavidus yeoncheonensis</name>
    <dbReference type="NCBI Taxonomy" id="1462994"/>
    <lineage>
        <taxon>Bacteria</taxon>
        <taxon>Pseudomonadati</taxon>
        <taxon>Pseudomonadota</taxon>
        <taxon>Betaproteobacteria</taxon>
        <taxon>Burkholderiales</taxon>
        <taxon>Burkholderiaceae</taxon>
        <taxon>Cupriavidus</taxon>
    </lineage>
</organism>
<dbReference type="InterPro" id="IPR023606">
    <property type="entry name" value="CoA-Trfase_III_dom_1_sf"/>
</dbReference>
<dbReference type="InterPro" id="IPR003673">
    <property type="entry name" value="CoA-Trfase_fam_III"/>
</dbReference>
<keyword evidence="1 2" id="KW-0808">Transferase</keyword>
<dbReference type="Gene3D" id="3.40.50.10540">
    <property type="entry name" value="Crotonobetainyl-coa:carnitine coa-transferase, domain 1"/>
    <property type="match status" value="1"/>
</dbReference>
<evidence type="ECO:0000313" key="2">
    <source>
        <dbReference type="EMBL" id="CAG2158240.1"/>
    </source>
</evidence>
<keyword evidence="3" id="KW-1185">Reference proteome</keyword>
<proteinExistence type="predicted"/>
<dbReference type="GO" id="GO:0008410">
    <property type="term" value="F:CoA-transferase activity"/>
    <property type="evidence" value="ECO:0007669"/>
    <property type="project" value="TreeGrafter"/>
</dbReference>
<accession>A0A916J3U0</accession>